<organism evidence="2 3">
    <name type="scientific">Fukomys damarensis</name>
    <name type="common">Damaraland mole rat</name>
    <name type="synonym">Cryptomys damarensis</name>
    <dbReference type="NCBI Taxonomy" id="885580"/>
    <lineage>
        <taxon>Eukaryota</taxon>
        <taxon>Metazoa</taxon>
        <taxon>Chordata</taxon>
        <taxon>Craniata</taxon>
        <taxon>Vertebrata</taxon>
        <taxon>Euteleostomi</taxon>
        <taxon>Mammalia</taxon>
        <taxon>Eutheria</taxon>
        <taxon>Euarchontoglires</taxon>
        <taxon>Glires</taxon>
        <taxon>Rodentia</taxon>
        <taxon>Hystricomorpha</taxon>
        <taxon>Bathyergidae</taxon>
        <taxon>Fukomys</taxon>
    </lineage>
</organism>
<keyword evidence="3" id="KW-1185">Reference proteome</keyword>
<dbReference type="EMBL" id="KN124514">
    <property type="protein sequence ID" value="KFO20901.1"/>
    <property type="molecule type" value="Genomic_DNA"/>
</dbReference>
<reference evidence="2 3" key="1">
    <citation type="submission" date="2013-11" db="EMBL/GenBank/DDBJ databases">
        <title>The Damaraland mole rat (Fukomys damarensis) genome and evolution of African mole rats.</title>
        <authorList>
            <person name="Gladyshev V.N."/>
            <person name="Fang X."/>
        </authorList>
    </citation>
    <scope>NUCLEOTIDE SEQUENCE [LARGE SCALE GENOMIC DNA]</scope>
    <source>
        <tissue evidence="2">Liver</tissue>
    </source>
</reference>
<evidence type="ECO:0000256" key="1">
    <source>
        <dbReference type="SAM" id="MobiDB-lite"/>
    </source>
</evidence>
<dbReference type="Proteomes" id="UP000028990">
    <property type="component" value="Unassembled WGS sequence"/>
</dbReference>
<evidence type="ECO:0000313" key="2">
    <source>
        <dbReference type="EMBL" id="KFO20901.1"/>
    </source>
</evidence>
<feature type="compositionally biased region" description="Basic and acidic residues" evidence="1">
    <location>
        <begin position="32"/>
        <end position="57"/>
    </location>
</feature>
<dbReference type="AlphaFoldDB" id="A0A091DDL0"/>
<gene>
    <name evidence="2" type="ORF">H920_17694</name>
</gene>
<proteinExistence type="predicted"/>
<name>A0A091DDL0_FUKDA</name>
<feature type="region of interest" description="Disordered" evidence="1">
    <location>
        <begin position="1"/>
        <end position="81"/>
    </location>
</feature>
<evidence type="ECO:0000313" key="3">
    <source>
        <dbReference type="Proteomes" id="UP000028990"/>
    </source>
</evidence>
<sequence length="81" mass="8912">MAEALIGGGRTRGSALSPRRTRPQRASAHANEGWDRGSESRDPEHSFDLSLSEEWRSYSKGPVSLNMPEDDREAAQRGGTQ</sequence>
<protein>
    <submittedName>
        <fullName evidence="2">Uncharacterized protein</fullName>
    </submittedName>
</protein>
<feature type="compositionally biased region" description="Gly residues" evidence="1">
    <location>
        <begin position="1"/>
        <end position="11"/>
    </location>
</feature>
<accession>A0A091DDL0</accession>